<evidence type="ECO:0000313" key="4">
    <source>
        <dbReference type="Proteomes" id="UP000298390"/>
    </source>
</evidence>
<sequence>MPPRRTLDAFLDQGEQRGGQDEQGIINDDEVRKALQPGTERNYDRSVALWDTYARRMPGANLDNFETPKDFMRKIAHAIDGRYGDPKACLTTVVQYWKNLTAGWRRTDRPKIRDDVVLSTSNFIKGPLQKEMNLARQKRARRYGTMLHFVYLGTQLWKYDWHLYDNPRDRLELWDGIMLNVFTSARVGEYIESTAREGSGRGLHYKASLLRCRRQPETHAPDCDQDVEFVVFRNEHGNPEFAMEVKKDGKGMTATPWRNPEHALHEGSGLHPLLCNPMLTRIAILLAKGAFRDFKTVDELLNVEPPKEGIVRIEWHPDFRDQPVYERDDGHIWSARTYCSRLSAAGIRAGFPSLQNHDFRAEVIRAIDEKYSSSQRRRHAGHGSDDVYDKYYAPTNPGTDGQGAYAGDPLRTLLPKLLRFLKMNHNPTLAQTLPARELHELITSDEYSAIANELEGLADCDDESSKKRRADLLASLRKLKLSALQRYRDQQASNPFRTTNTDDVRHYRTPFSRIRHLMPIRDRLSESMFTVAPIRSEVGRAVLEDLIALYQSKVEVQHRPGLEPEKCHCPTHPDENKDPAHVRWRHIYSCHKRHLAAKVRRDTRPFAEFCFLCTDGKWFTSQSSWASHCESHLTSLDALPFQCDPLIYAKTLAAPGLCFWCLGDTSLAPASRLQQFLTRAQWQTHVEKHAIAESSNGGKIPACPHPRCTDTFESLGELNFHLQDIHCWIPRDPTKPGRTAVKRSSSEEDEDMPRKRTKRDGGGGGSRRRGKVVPSSFVFVD</sequence>
<organism evidence="3 4">
    <name type="scientific">Rhodofomes roseus</name>
    <dbReference type="NCBI Taxonomy" id="34475"/>
    <lineage>
        <taxon>Eukaryota</taxon>
        <taxon>Fungi</taxon>
        <taxon>Dikarya</taxon>
        <taxon>Basidiomycota</taxon>
        <taxon>Agaricomycotina</taxon>
        <taxon>Agaricomycetes</taxon>
        <taxon>Polyporales</taxon>
        <taxon>Rhodofomes</taxon>
    </lineage>
</organism>
<dbReference type="Proteomes" id="UP000298390">
    <property type="component" value="Unassembled WGS sequence"/>
</dbReference>
<comment type="caution">
    <text evidence="3">The sequence shown here is derived from an EMBL/GenBank/DDBJ whole genome shotgun (WGS) entry which is preliminary data.</text>
</comment>
<dbReference type="PANTHER" id="PTHR37535">
    <property type="entry name" value="FLUG DOMAIN PROTEIN"/>
    <property type="match status" value="1"/>
</dbReference>
<gene>
    <name evidence="3" type="ORF">EVJ58_g8666</name>
</gene>
<dbReference type="Pfam" id="PF11917">
    <property type="entry name" value="DUF3435"/>
    <property type="match status" value="1"/>
</dbReference>
<dbReference type="PANTHER" id="PTHR37535:SF3">
    <property type="entry name" value="FLUG DOMAIN-CONTAINING PROTEIN"/>
    <property type="match status" value="1"/>
</dbReference>
<proteinExistence type="predicted"/>
<dbReference type="PROSITE" id="PS00028">
    <property type="entry name" value="ZINC_FINGER_C2H2_1"/>
    <property type="match status" value="1"/>
</dbReference>
<reference evidence="3 4" key="1">
    <citation type="submission" date="2019-01" db="EMBL/GenBank/DDBJ databases">
        <title>Genome sequencing of the rare red list fungi Fomitopsis rosea.</title>
        <authorList>
            <person name="Buettner E."/>
            <person name="Kellner H."/>
        </authorList>
    </citation>
    <scope>NUCLEOTIDE SEQUENCE [LARGE SCALE GENOMIC DNA]</scope>
    <source>
        <strain evidence="3 4">DSM 105464</strain>
    </source>
</reference>
<accession>A0A4Y9XZ70</accession>
<feature type="region of interest" description="Disordered" evidence="1">
    <location>
        <begin position="735"/>
        <end position="781"/>
    </location>
</feature>
<protein>
    <recommendedName>
        <fullName evidence="2">C2H2-type domain-containing protein</fullName>
    </recommendedName>
</protein>
<dbReference type="InterPro" id="IPR021842">
    <property type="entry name" value="DUF3435"/>
</dbReference>
<evidence type="ECO:0000256" key="1">
    <source>
        <dbReference type="SAM" id="MobiDB-lite"/>
    </source>
</evidence>
<dbReference type="STRING" id="34475.A0A4Y9XZ70"/>
<feature type="domain" description="C2H2-type" evidence="2">
    <location>
        <begin position="703"/>
        <end position="726"/>
    </location>
</feature>
<evidence type="ECO:0000259" key="2">
    <source>
        <dbReference type="PROSITE" id="PS00028"/>
    </source>
</evidence>
<dbReference type="EMBL" id="SEKV01000662">
    <property type="protein sequence ID" value="TFY54763.1"/>
    <property type="molecule type" value="Genomic_DNA"/>
</dbReference>
<name>A0A4Y9XZ70_9APHY</name>
<dbReference type="InterPro" id="IPR013087">
    <property type="entry name" value="Znf_C2H2_type"/>
</dbReference>
<evidence type="ECO:0000313" key="3">
    <source>
        <dbReference type="EMBL" id="TFY54763.1"/>
    </source>
</evidence>
<dbReference type="AlphaFoldDB" id="A0A4Y9XZ70"/>